<proteinExistence type="predicted"/>
<dbReference type="AlphaFoldDB" id="A0A0B6XV27"/>
<organism evidence="1">
    <name type="scientific">Arion vulgaris</name>
    <dbReference type="NCBI Taxonomy" id="1028688"/>
    <lineage>
        <taxon>Eukaryota</taxon>
        <taxon>Metazoa</taxon>
        <taxon>Spiralia</taxon>
        <taxon>Lophotrochozoa</taxon>
        <taxon>Mollusca</taxon>
        <taxon>Gastropoda</taxon>
        <taxon>Heterobranchia</taxon>
        <taxon>Euthyneura</taxon>
        <taxon>Panpulmonata</taxon>
        <taxon>Eupulmonata</taxon>
        <taxon>Stylommatophora</taxon>
        <taxon>Helicina</taxon>
        <taxon>Arionoidea</taxon>
        <taxon>Arionidae</taxon>
        <taxon>Arion</taxon>
    </lineage>
</organism>
<feature type="non-terminal residue" evidence="1">
    <location>
        <position position="1"/>
    </location>
</feature>
<protein>
    <submittedName>
        <fullName evidence="1">Uncharacterized protein</fullName>
    </submittedName>
</protein>
<name>A0A0B6XV27_9EUPU</name>
<gene>
    <name evidence="1" type="primary">ORF2186</name>
</gene>
<dbReference type="EMBL" id="HACG01000899">
    <property type="protein sequence ID" value="CEK47764.1"/>
    <property type="molecule type" value="Transcribed_RNA"/>
</dbReference>
<accession>A0A0B6XV27</accession>
<evidence type="ECO:0000313" key="1">
    <source>
        <dbReference type="EMBL" id="CEK47764.1"/>
    </source>
</evidence>
<reference evidence="1" key="1">
    <citation type="submission" date="2014-12" db="EMBL/GenBank/DDBJ databases">
        <title>Insight into the proteome of Arion vulgaris.</title>
        <authorList>
            <person name="Aradska J."/>
            <person name="Bulat T."/>
            <person name="Smidak R."/>
            <person name="Sarate P."/>
            <person name="Gangsoo J."/>
            <person name="Sialana F."/>
            <person name="Bilban M."/>
            <person name="Lubec G."/>
        </authorList>
    </citation>
    <scope>NUCLEOTIDE SEQUENCE</scope>
    <source>
        <tissue evidence="1">Skin</tissue>
    </source>
</reference>
<sequence length="68" mass="7499">IDASADHGSLHAGSLQKCNEKSDIGSIYNSWMYKGDLQQFLSDSLLNDEKSVNSTATLCLKDFRSKLC</sequence>